<sequence length="78" mass="8672">MGFETQIEYQRAAEDLMCDCDGLRPGVRTRAVDGTTYCLDEESGEFGVKSERGIVAYYNAGENAVSYFERQGGFEVGR</sequence>
<dbReference type="EMBL" id="CP063196">
    <property type="protein sequence ID" value="UOE21350.1"/>
    <property type="molecule type" value="Genomic_DNA"/>
</dbReference>
<dbReference type="KEGG" id="thao:NI17_009610"/>
<reference evidence="1" key="1">
    <citation type="submission" date="2020-10" db="EMBL/GenBank/DDBJ databases">
        <title>De novo genome project of the cellulose decomposer Thermobifida halotolerans type strain.</title>
        <authorList>
            <person name="Nagy I."/>
            <person name="Horvath B."/>
            <person name="Kukolya J."/>
            <person name="Nagy I."/>
            <person name="Orsini M."/>
        </authorList>
    </citation>
    <scope>NUCLEOTIDE SEQUENCE</scope>
    <source>
        <strain evidence="1">DSM 44931</strain>
    </source>
</reference>
<proteinExistence type="predicted"/>
<accession>A0AA97M042</accession>
<evidence type="ECO:0000313" key="1">
    <source>
        <dbReference type="EMBL" id="UOE21350.1"/>
    </source>
</evidence>
<evidence type="ECO:0000313" key="2">
    <source>
        <dbReference type="Proteomes" id="UP000265719"/>
    </source>
</evidence>
<dbReference type="Proteomes" id="UP000265719">
    <property type="component" value="Chromosome"/>
</dbReference>
<name>A0AA97M042_9ACTN</name>
<gene>
    <name evidence="1" type="ORF">NI17_009610</name>
</gene>
<dbReference type="RefSeq" id="WP_243597671.1">
    <property type="nucleotide sequence ID" value="NZ_CP063196.1"/>
</dbReference>
<organism evidence="1 2">
    <name type="scientific">Thermobifida halotolerans</name>
    <dbReference type="NCBI Taxonomy" id="483545"/>
    <lineage>
        <taxon>Bacteria</taxon>
        <taxon>Bacillati</taxon>
        <taxon>Actinomycetota</taxon>
        <taxon>Actinomycetes</taxon>
        <taxon>Streptosporangiales</taxon>
        <taxon>Nocardiopsidaceae</taxon>
        <taxon>Thermobifida</taxon>
    </lineage>
</organism>
<keyword evidence="2" id="KW-1185">Reference proteome</keyword>
<protein>
    <submittedName>
        <fullName evidence="1">Uncharacterized protein</fullName>
    </submittedName>
</protein>
<dbReference type="AlphaFoldDB" id="A0AA97M042"/>